<evidence type="ECO:0000256" key="1">
    <source>
        <dbReference type="SAM" id="MobiDB-lite"/>
    </source>
</evidence>
<feature type="region of interest" description="Disordered" evidence="1">
    <location>
        <begin position="31"/>
        <end position="142"/>
    </location>
</feature>
<evidence type="ECO:0000313" key="2">
    <source>
        <dbReference type="EMBL" id="KAJ1141246.1"/>
    </source>
</evidence>
<feature type="compositionally biased region" description="Basic and acidic residues" evidence="1">
    <location>
        <begin position="75"/>
        <end position="88"/>
    </location>
</feature>
<keyword evidence="3" id="KW-1185">Reference proteome</keyword>
<organism evidence="2 3">
    <name type="scientific">Pleurodeles waltl</name>
    <name type="common">Iberian ribbed newt</name>
    <dbReference type="NCBI Taxonomy" id="8319"/>
    <lineage>
        <taxon>Eukaryota</taxon>
        <taxon>Metazoa</taxon>
        <taxon>Chordata</taxon>
        <taxon>Craniata</taxon>
        <taxon>Vertebrata</taxon>
        <taxon>Euteleostomi</taxon>
        <taxon>Amphibia</taxon>
        <taxon>Batrachia</taxon>
        <taxon>Caudata</taxon>
        <taxon>Salamandroidea</taxon>
        <taxon>Salamandridae</taxon>
        <taxon>Pleurodelinae</taxon>
        <taxon>Pleurodeles</taxon>
    </lineage>
</organism>
<dbReference type="Proteomes" id="UP001066276">
    <property type="component" value="Chromosome 6"/>
</dbReference>
<name>A0AAV7QL57_PLEWA</name>
<dbReference type="AlphaFoldDB" id="A0AAV7QL57"/>
<evidence type="ECO:0000313" key="3">
    <source>
        <dbReference type="Proteomes" id="UP001066276"/>
    </source>
</evidence>
<proteinExistence type="predicted"/>
<accession>A0AAV7QL57</accession>
<reference evidence="2" key="1">
    <citation type="journal article" date="2022" name="bioRxiv">
        <title>Sequencing and chromosome-scale assembly of the giantPleurodeles waltlgenome.</title>
        <authorList>
            <person name="Brown T."/>
            <person name="Elewa A."/>
            <person name="Iarovenko S."/>
            <person name="Subramanian E."/>
            <person name="Araus A.J."/>
            <person name="Petzold A."/>
            <person name="Susuki M."/>
            <person name="Suzuki K.-i.T."/>
            <person name="Hayashi T."/>
            <person name="Toyoda A."/>
            <person name="Oliveira C."/>
            <person name="Osipova E."/>
            <person name="Leigh N.D."/>
            <person name="Simon A."/>
            <person name="Yun M.H."/>
        </authorList>
    </citation>
    <scope>NUCLEOTIDE SEQUENCE</scope>
    <source>
        <strain evidence="2">20211129_DDA</strain>
        <tissue evidence="2">Liver</tissue>
    </source>
</reference>
<comment type="caution">
    <text evidence="2">The sequence shown here is derived from an EMBL/GenBank/DDBJ whole genome shotgun (WGS) entry which is preliminary data.</text>
</comment>
<protein>
    <submittedName>
        <fullName evidence="2">Uncharacterized protein</fullName>
    </submittedName>
</protein>
<gene>
    <name evidence="2" type="ORF">NDU88_007580</name>
</gene>
<sequence>MKEGLALVRNPDIRISEGMKTDEGKRVLRVVAGGEETDAEERENETTESGAGRKAPRKASYLEGRRRPRIQGLWRPEKRTRREKETLRSNHSATSLDGRGFSRSAYERQGNPIVPTELGLLVPSVATTGSRGKGKDKKDGIR</sequence>
<dbReference type="EMBL" id="JANPWB010000010">
    <property type="protein sequence ID" value="KAJ1141246.1"/>
    <property type="molecule type" value="Genomic_DNA"/>
</dbReference>